<dbReference type="Pfam" id="PF00005">
    <property type="entry name" value="ABC_tran"/>
    <property type="match status" value="1"/>
</dbReference>
<dbReference type="SUPFAM" id="SSF52540">
    <property type="entry name" value="P-loop containing nucleoside triphosphate hydrolases"/>
    <property type="match status" value="1"/>
</dbReference>
<keyword evidence="9" id="KW-1185">Reference proteome</keyword>
<dbReference type="EMBL" id="UGNP01000001">
    <property type="protein sequence ID" value="STX10214.1"/>
    <property type="molecule type" value="Genomic_DNA"/>
</dbReference>
<dbReference type="FunFam" id="3.40.50.300:FF:000134">
    <property type="entry name" value="Iron-enterobactin ABC transporter ATP-binding protein"/>
    <property type="match status" value="1"/>
</dbReference>
<dbReference type="InterPro" id="IPR050153">
    <property type="entry name" value="Metal_Ion_Import_ABC"/>
</dbReference>
<dbReference type="GO" id="GO:0016887">
    <property type="term" value="F:ATP hydrolysis activity"/>
    <property type="evidence" value="ECO:0007669"/>
    <property type="project" value="InterPro"/>
</dbReference>
<evidence type="ECO:0000313" key="9">
    <source>
        <dbReference type="Proteomes" id="UP000294641"/>
    </source>
</evidence>
<dbReference type="EMBL" id="SNZG01000001">
    <property type="protein sequence ID" value="TDR44180.1"/>
    <property type="molecule type" value="Genomic_DNA"/>
</dbReference>
<evidence type="ECO:0000313" key="8">
    <source>
        <dbReference type="Proteomes" id="UP000254330"/>
    </source>
</evidence>
<keyword evidence="4 6" id="KW-0067">ATP-binding</keyword>
<dbReference type="SMART" id="SM00382">
    <property type="entry name" value="AAA"/>
    <property type="match status" value="1"/>
</dbReference>
<keyword evidence="3" id="KW-0547">Nucleotide-binding</keyword>
<dbReference type="InterPro" id="IPR017871">
    <property type="entry name" value="ABC_transporter-like_CS"/>
</dbReference>
<dbReference type="AlphaFoldDB" id="A0A8B4QC28"/>
<evidence type="ECO:0000313" key="7">
    <source>
        <dbReference type="EMBL" id="TDR44180.1"/>
    </source>
</evidence>
<evidence type="ECO:0000256" key="3">
    <source>
        <dbReference type="ARBA" id="ARBA00022741"/>
    </source>
</evidence>
<dbReference type="PROSITE" id="PS00211">
    <property type="entry name" value="ABC_TRANSPORTER_1"/>
    <property type="match status" value="1"/>
</dbReference>
<evidence type="ECO:0000256" key="2">
    <source>
        <dbReference type="ARBA" id="ARBA00022448"/>
    </source>
</evidence>
<keyword evidence="2" id="KW-0813">Transport</keyword>
<comment type="similarity">
    <text evidence="1">Belongs to the ABC transporter superfamily.</text>
</comment>
<dbReference type="PANTHER" id="PTHR42734:SF5">
    <property type="entry name" value="IRON TRANSPORT SYSTEM ATP-BINDING PROTEIN HI_0361-RELATED"/>
    <property type="match status" value="1"/>
</dbReference>
<dbReference type="InterPro" id="IPR003593">
    <property type="entry name" value="AAA+_ATPase"/>
</dbReference>
<dbReference type="CDD" id="cd03235">
    <property type="entry name" value="ABC_Metallic_Cations"/>
    <property type="match status" value="1"/>
</dbReference>
<dbReference type="Gene3D" id="3.40.50.300">
    <property type="entry name" value="P-loop containing nucleotide triphosphate hydrolases"/>
    <property type="match status" value="1"/>
</dbReference>
<name>A0A8B4QC28_9BACL</name>
<comment type="caution">
    <text evidence="6">The sequence shown here is derived from an EMBL/GenBank/DDBJ whole genome shotgun (WGS) entry which is preliminary data.</text>
</comment>
<dbReference type="InterPro" id="IPR003439">
    <property type="entry name" value="ABC_transporter-like_ATP-bd"/>
</dbReference>
<dbReference type="PROSITE" id="PS50893">
    <property type="entry name" value="ABC_TRANSPORTER_2"/>
    <property type="match status" value="1"/>
</dbReference>
<accession>A0A8B4QC28</accession>
<reference evidence="7 9" key="2">
    <citation type="submission" date="2019-03" db="EMBL/GenBank/DDBJ databases">
        <title>Genomic Encyclopedia of Type Strains, Phase IV (KMG-IV): sequencing the most valuable type-strain genomes for metagenomic binning, comparative biology and taxonomic classification.</title>
        <authorList>
            <person name="Goeker M."/>
        </authorList>
    </citation>
    <scope>NUCLEOTIDE SEQUENCE [LARGE SCALE GENOMIC DNA]</scope>
    <source>
        <strain evidence="7 9">DSM 20580</strain>
    </source>
</reference>
<proteinExistence type="inferred from homology"/>
<reference evidence="6 8" key="1">
    <citation type="submission" date="2018-06" db="EMBL/GenBank/DDBJ databases">
        <authorList>
            <consortium name="Pathogen Informatics"/>
            <person name="Doyle S."/>
        </authorList>
    </citation>
    <scope>NUCLEOTIDE SEQUENCE [LARGE SCALE GENOMIC DNA]</scope>
    <source>
        <strain evidence="6 8">NCTC10597</strain>
    </source>
</reference>
<dbReference type="RefSeq" id="WP_109348213.1">
    <property type="nucleotide sequence ID" value="NZ_BJUE01000016.1"/>
</dbReference>
<evidence type="ECO:0000259" key="5">
    <source>
        <dbReference type="PROSITE" id="PS50893"/>
    </source>
</evidence>
<sequence>MLEVKDIEVSYDGITNVVDHVSFSIDRPALVGILGPNGAGKSTLIKGMLKLIPSKGELFFRGQPLKKMQKEVAYVEQKSAIDYTFPITVRECVSLGLYPKLRLMQKLTKKHWQQVDAALEKVKMVEYKNRQIGELSGGQFQRVLIARTLVQEASLIFLDEPFVGIDATSEKIIMDILRSFRDEGKMIMIVHHDLGKVDHYFDEIIMMDKKLIAYGPTKETFVQSNIIGTYGAALGLGVL</sequence>
<organism evidence="6 8">
    <name type="scientific">Kurthia zopfii</name>
    <dbReference type="NCBI Taxonomy" id="1650"/>
    <lineage>
        <taxon>Bacteria</taxon>
        <taxon>Bacillati</taxon>
        <taxon>Bacillota</taxon>
        <taxon>Bacilli</taxon>
        <taxon>Bacillales</taxon>
        <taxon>Caryophanaceae</taxon>
        <taxon>Kurthia</taxon>
    </lineage>
</organism>
<feature type="domain" description="ABC transporter" evidence="5">
    <location>
        <begin position="2"/>
        <end position="234"/>
    </location>
</feature>
<gene>
    <name evidence="6" type="primary">yusV_2</name>
    <name evidence="7" type="ORF">DFR61_10116</name>
    <name evidence="6" type="ORF">NCTC10597_01929</name>
</gene>
<dbReference type="Proteomes" id="UP000294641">
    <property type="component" value="Unassembled WGS sequence"/>
</dbReference>
<dbReference type="Proteomes" id="UP000254330">
    <property type="component" value="Unassembled WGS sequence"/>
</dbReference>
<evidence type="ECO:0000256" key="4">
    <source>
        <dbReference type="ARBA" id="ARBA00022840"/>
    </source>
</evidence>
<dbReference type="PANTHER" id="PTHR42734">
    <property type="entry name" value="METAL TRANSPORT SYSTEM ATP-BINDING PROTEIN TM_0124-RELATED"/>
    <property type="match status" value="1"/>
</dbReference>
<dbReference type="GO" id="GO:0005524">
    <property type="term" value="F:ATP binding"/>
    <property type="evidence" value="ECO:0007669"/>
    <property type="project" value="UniProtKB-KW"/>
</dbReference>
<protein>
    <submittedName>
        <fullName evidence="7">Iron/zinc/copper transport system ATP-binding protein</fullName>
    </submittedName>
    <submittedName>
        <fullName evidence="6">Probable siderophore transport system ATP-binding protein YusV</fullName>
    </submittedName>
</protein>
<evidence type="ECO:0000256" key="1">
    <source>
        <dbReference type="ARBA" id="ARBA00005417"/>
    </source>
</evidence>
<dbReference type="InterPro" id="IPR027417">
    <property type="entry name" value="P-loop_NTPase"/>
</dbReference>
<dbReference type="OrthoDB" id="9806726at2"/>
<evidence type="ECO:0000313" key="6">
    <source>
        <dbReference type="EMBL" id="STX10214.1"/>
    </source>
</evidence>